<sequence>MGVFYSVACRDYNCNNTFDTTDTFNVALYRDGFWSDDYIGSSKAPRSGNKTITWSNVGEGDYYIKLWKTSDGTYVKSQSGSKLYIK</sequence>
<evidence type="ECO:0000313" key="2">
    <source>
        <dbReference type="Proteomes" id="UP000501421"/>
    </source>
</evidence>
<accession>A0A679FR93</accession>
<name>A0A679FR93_9BACL</name>
<dbReference type="AlphaFoldDB" id="A0A679FR93"/>
<organism evidence="1 2">
    <name type="scientific">Geobacillus subterraneus</name>
    <dbReference type="NCBI Taxonomy" id="129338"/>
    <lineage>
        <taxon>Bacteria</taxon>
        <taxon>Bacillati</taxon>
        <taxon>Bacillota</taxon>
        <taxon>Bacilli</taxon>
        <taxon>Bacillales</taxon>
        <taxon>Anoxybacillaceae</taxon>
        <taxon>Geobacillus</taxon>
    </lineage>
</organism>
<dbReference type="Proteomes" id="UP000501421">
    <property type="component" value="Chromosome"/>
</dbReference>
<reference evidence="2" key="1">
    <citation type="journal article" date="2020" name="Microbiol. Resour. Announc.">
        <title>Complete Genome Sequence of Geobacillus sp. Strain E55-1, Isolated from Mine Geyser in Japan.</title>
        <authorList>
            <person name="Miyazaki K."/>
            <person name="Hase E."/>
            <person name="Tokito N."/>
        </authorList>
    </citation>
    <scope>NUCLEOTIDE SEQUENCE [LARGE SCALE GENOMIC DNA]</scope>
    <source>
        <strain evidence="2">E55-1</strain>
    </source>
</reference>
<keyword evidence="2" id="KW-1185">Reference proteome</keyword>
<evidence type="ECO:0000313" key="1">
    <source>
        <dbReference type="EMBL" id="BBW97579.1"/>
    </source>
</evidence>
<gene>
    <name evidence="1" type="ORF">GsuE55_24120</name>
</gene>
<proteinExistence type="predicted"/>
<dbReference type="EMBL" id="AP022557">
    <property type="protein sequence ID" value="BBW97579.1"/>
    <property type="molecule type" value="Genomic_DNA"/>
</dbReference>
<protein>
    <submittedName>
        <fullName evidence="1">Uncharacterized protein</fullName>
    </submittedName>
</protein>